<organism evidence="2 3">
    <name type="scientific">Hypholoma sublateritium (strain FD-334 SS-4)</name>
    <dbReference type="NCBI Taxonomy" id="945553"/>
    <lineage>
        <taxon>Eukaryota</taxon>
        <taxon>Fungi</taxon>
        <taxon>Dikarya</taxon>
        <taxon>Basidiomycota</taxon>
        <taxon>Agaricomycotina</taxon>
        <taxon>Agaricomycetes</taxon>
        <taxon>Agaricomycetidae</taxon>
        <taxon>Agaricales</taxon>
        <taxon>Agaricineae</taxon>
        <taxon>Strophariaceae</taxon>
        <taxon>Hypholoma</taxon>
    </lineage>
</organism>
<feature type="region of interest" description="Disordered" evidence="1">
    <location>
        <begin position="52"/>
        <end position="112"/>
    </location>
</feature>
<dbReference type="AlphaFoldDB" id="A0A0D2NL35"/>
<name>A0A0D2NL35_HYPSF</name>
<keyword evidence="3" id="KW-1185">Reference proteome</keyword>
<evidence type="ECO:0000313" key="2">
    <source>
        <dbReference type="EMBL" id="KJA19584.1"/>
    </source>
</evidence>
<evidence type="ECO:0000313" key="3">
    <source>
        <dbReference type="Proteomes" id="UP000054270"/>
    </source>
</evidence>
<dbReference type="EMBL" id="KN817576">
    <property type="protein sequence ID" value="KJA19584.1"/>
    <property type="molecule type" value="Genomic_DNA"/>
</dbReference>
<sequence length="165" mass="18048">MPIEQDPAQYYQAYRASQQRVGRWVQETGRHLQAAAPAPVGQDTAQVERVFPAVAVAQPRASRRATSSKNRTHESRSHSRPSSGSKKMKVEKSANAGVPGPSRRRREPRDPSLSAYLPYGILPLLLAVTGRSVLSVILGMVLLAGYNLNIPESESSRSSKKSRDS</sequence>
<gene>
    <name evidence="2" type="ORF">HYPSUDRAFT_44140</name>
</gene>
<evidence type="ECO:0000256" key="1">
    <source>
        <dbReference type="SAM" id="MobiDB-lite"/>
    </source>
</evidence>
<dbReference type="OrthoDB" id="3070887at2759"/>
<proteinExistence type="predicted"/>
<protein>
    <submittedName>
        <fullName evidence="2">Uncharacterized protein</fullName>
    </submittedName>
</protein>
<accession>A0A0D2NL35</accession>
<reference evidence="3" key="1">
    <citation type="submission" date="2014-04" db="EMBL/GenBank/DDBJ databases">
        <title>Evolutionary Origins and Diversification of the Mycorrhizal Mutualists.</title>
        <authorList>
            <consortium name="DOE Joint Genome Institute"/>
            <consortium name="Mycorrhizal Genomics Consortium"/>
            <person name="Kohler A."/>
            <person name="Kuo A."/>
            <person name="Nagy L.G."/>
            <person name="Floudas D."/>
            <person name="Copeland A."/>
            <person name="Barry K.W."/>
            <person name="Cichocki N."/>
            <person name="Veneault-Fourrey C."/>
            <person name="LaButti K."/>
            <person name="Lindquist E.A."/>
            <person name="Lipzen A."/>
            <person name="Lundell T."/>
            <person name="Morin E."/>
            <person name="Murat C."/>
            <person name="Riley R."/>
            <person name="Ohm R."/>
            <person name="Sun H."/>
            <person name="Tunlid A."/>
            <person name="Henrissat B."/>
            <person name="Grigoriev I.V."/>
            <person name="Hibbett D.S."/>
            <person name="Martin F."/>
        </authorList>
    </citation>
    <scope>NUCLEOTIDE SEQUENCE [LARGE SCALE GENOMIC DNA]</scope>
    <source>
        <strain evidence="3">FD-334 SS-4</strain>
    </source>
</reference>
<dbReference type="Proteomes" id="UP000054270">
    <property type="component" value="Unassembled WGS sequence"/>
</dbReference>